<accession>A0A229UK98</accession>
<organism evidence="1 2">
    <name type="scientific">Paenibacillus rigui</name>
    <dbReference type="NCBI Taxonomy" id="554312"/>
    <lineage>
        <taxon>Bacteria</taxon>
        <taxon>Bacillati</taxon>
        <taxon>Bacillota</taxon>
        <taxon>Bacilli</taxon>
        <taxon>Bacillales</taxon>
        <taxon>Paenibacillaceae</taxon>
        <taxon>Paenibacillus</taxon>
    </lineage>
</organism>
<dbReference type="EMBL" id="NMQW01000038">
    <property type="protein sequence ID" value="OXM83801.1"/>
    <property type="molecule type" value="Genomic_DNA"/>
</dbReference>
<gene>
    <name evidence="1" type="ORF">CF651_23940</name>
</gene>
<comment type="caution">
    <text evidence="1">The sequence shown here is derived from an EMBL/GenBank/DDBJ whole genome shotgun (WGS) entry which is preliminary data.</text>
</comment>
<protein>
    <submittedName>
        <fullName evidence="1">Uncharacterized protein</fullName>
    </submittedName>
</protein>
<evidence type="ECO:0000313" key="1">
    <source>
        <dbReference type="EMBL" id="OXM83801.1"/>
    </source>
</evidence>
<dbReference type="AlphaFoldDB" id="A0A229UK98"/>
<proteinExistence type="predicted"/>
<reference evidence="1 2" key="1">
    <citation type="submission" date="2017-07" db="EMBL/GenBank/DDBJ databases">
        <title>Genome sequencing and assembly of Paenibacillus rigui.</title>
        <authorList>
            <person name="Mayilraj S."/>
        </authorList>
    </citation>
    <scope>NUCLEOTIDE SEQUENCE [LARGE SCALE GENOMIC DNA]</scope>
    <source>
        <strain evidence="1 2">JCM 16352</strain>
    </source>
</reference>
<keyword evidence="2" id="KW-1185">Reference proteome</keyword>
<dbReference type="Proteomes" id="UP000215509">
    <property type="component" value="Unassembled WGS sequence"/>
</dbReference>
<name>A0A229UK98_9BACL</name>
<evidence type="ECO:0000313" key="2">
    <source>
        <dbReference type="Proteomes" id="UP000215509"/>
    </source>
</evidence>
<sequence length="67" mass="7514">MVCKRTLAEDNRRGGTSAKLWRCFEVTCTWSMLSSELQDGTRSIDDLQQEIASYMANQSSALPEALL</sequence>